<dbReference type="UniPathway" id="UPA00113">
    <property type="reaction ID" value="UER00532"/>
</dbReference>
<feature type="binding site" evidence="18">
    <location>
        <position position="160"/>
    </location>
    <ligand>
        <name>UDP-N-acetyl-alpha-D-glucosamine</name>
        <dbReference type="ChEBI" id="CHEBI:57705"/>
    </ligand>
</feature>
<name>V9TUG3_9PROT</name>
<dbReference type="GO" id="GO:0071555">
    <property type="term" value="P:cell wall organization"/>
    <property type="evidence" value="ECO:0007669"/>
    <property type="project" value="UniProtKB-KW"/>
</dbReference>
<dbReference type="EMBL" id="CP006745">
    <property type="protein sequence ID" value="AHC73328.1"/>
    <property type="molecule type" value="Genomic_DNA"/>
</dbReference>
<keyword evidence="8 18" id="KW-0677">Repeat</keyword>
<sequence>MSERIAAIVLAAGMGTRMKSALPKVLHPVAGKPMLEWVLDAVVNINADPIIVVTSPAHKMVRKAACNRAIVAVQNSPLGTGDAVLSTAKELEDWCTYGGTVLVCFGDTPMISYHSLSNLITARKKINNPAVVVLGFEPDDAALYGRLLLASDGTLERIIEVRDANPQVLSIKKCNGGAMAIDASVMFDMLRKIDAQTDNFHLTDLVRIARLSGRCCDVVNCNPVETQGVDCRIALARAEDAMQTKLRALAMDGGVTMNAPDTVFFSHDTKLAQDVTVGPHVVFGLKVVVEKGAQIYAFSHLENTHVSVGASIGPYARLRSGTRIGAAAHVGNFVEVKNAEIESSAKANHLSYIGDARVGNAANIGAGTITCNYDGINKQYTNIGAESFIGSNTVLIAPLMIGDGAVIGAGSTVTTNVNDDDLLVVRGKSKTIPGWGKRLRKGHIINKKTKD</sequence>
<evidence type="ECO:0000256" key="15">
    <source>
        <dbReference type="ARBA" id="ARBA00048247"/>
    </source>
</evidence>
<gene>
    <name evidence="18 20" type="primary">glmU</name>
    <name evidence="20" type="ORF">P856_87</name>
</gene>
<keyword evidence="9 18" id="KW-0460">Magnesium</keyword>
<dbReference type="GO" id="GO:0019134">
    <property type="term" value="F:glucosamine-1-phosphate N-acetyltransferase activity"/>
    <property type="evidence" value="ECO:0007669"/>
    <property type="project" value="UniProtKB-UniRule"/>
</dbReference>
<comment type="pathway">
    <text evidence="18">Nucleotide-sugar biosynthesis; UDP-N-acetyl-alpha-D-glucosamine biosynthesis; UDP-N-acetyl-alpha-D-glucosamine from N-acetyl-alpha-D-glucosamine 1-phosphate: step 1/1.</text>
</comment>
<feature type="domain" description="MobA-like NTP transferase" evidence="19">
    <location>
        <begin position="7"/>
        <end position="133"/>
    </location>
</feature>
<dbReference type="InterPro" id="IPR038009">
    <property type="entry name" value="GlmU_C_LbH"/>
</dbReference>
<feature type="binding site" evidence="18">
    <location>
        <position position="24"/>
    </location>
    <ligand>
        <name>UDP-N-acetyl-alpha-D-glucosamine</name>
        <dbReference type="ChEBI" id="CHEBI:57705"/>
    </ligand>
</feature>
<dbReference type="NCBIfam" id="TIGR01173">
    <property type="entry name" value="glmU"/>
    <property type="match status" value="1"/>
</dbReference>
<keyword evidence="12 18" id="KW-0511">Multifunctional enzyme</keyword>
<feature type="binding site" evidence="18">
    <location>
        <begin position="372"/>
        <end position="373"/>
    </location>
    <ligand>
        <name>acetyl-CoA</name>
        <dbReference type="ChEBI" id="CHEBI:57288"/>
    </ligand>
</feature>
<dbReference type="Pfam" id="PF00132">
    <property type="entry name" value="Hexapep"/>
    <property type="match status" value="1"/>
</dbReference>
<feature type="binding site" evidence="18">
    <location>
        <position position="352"/>
    </location>
    <ligand>
        <name>UDP-N-acetyl-alpha-D-glucosamine</name>
        <dbReference type="ChEBI" id="CHEBI:57705"/>
    </ligand>
</feature>
<evidence type="ECO:0000256" key="10">
    <source>
        <dbReference type="ARBA" id="ARBA00022960"/>
    </source>
</evidence>
<dbReference type="InterPro" id="IPR001451">
    <property type="entry name" value="Hexapep"/>
</dbReference>
<dbReference type="PANTHER" id="PTHR43584:SF3">
    <property type="entry name" value="BIFUNCTIONAL PROTEIN GLMU"/>
    <property type="match status" value="1"/>
</dbReference>
<accession>V9TUG3</accession>
<dbReference type="KEGG" id="efk:P856_87"/>
<feature type="region of interest" description="N-acetyltransferase" evidence="18">
    <location>
        <begin position="254"/>
        <end position="451"/>
    </location>
</feature>
<comment type="subunit">
    <text evidence="18">Homotrimer.</text>
</comment>
<dbReference type="InterPro" id="IPR029044">
    <property type="entry name" value="Nucleotide-diphossugar_trans"/>
</dbReference>
<feature type="binding site" evidence="18">
    <location>
        <begin position="10"/>
        <end position="13"/>
    </location>
    <ligand>
        <name>UDP-N-acetyl-alpha-D-glucosamine</name>
        <dbReference type="ChEBI" id="CHEBI:57705"/>
    </ligand>
</feature>
<comment type="catalytic activity">
    <reaction evidence="16 18">
        <text>N-acetyl-alpha-D-glucosamine 1-phosphate + UTP + H(+) = UDP-N-acetyl-alpha-D-glucosamine + diphosphate</text>
        <dbReference type="Rhea" id="RHEA:13509"/>
        <dbReference type="ChEBI" id="CHEBI:15378"/>
        <dbReference type="ChEBI" id="CHEBI:33019"/>
        <dbReference type="ChEBI" id="CHEBI:46398"/>
        <dbReference type="ChEBI" id="CHEBI:57705"/>
        <dbReference type="ChEBI" id="CHEBI:57776"/>
        <dbReference type="EC" id="2.7.7.23"/>
    </reaction>
</comment>
<feature type="binding site" evidence="18">
    <location>
        <position position="107"/>
    </location>
    <ligand>
        <name>Mg(2+)</name>
        <dbReference type="ChEBI" id="CHEBI:18420"/>
    </ligand>
</feature>
<dbReference type="Gene3D" id="2.160.10.10">
    <property type="entry name" value="Hexapeptide repeat proteins"/>
    <property type="match status" value="1"/>
</dbReference>
<evidence type="ECO:0000256" key="16">
    <source>
        <dbReference type="ARBA" id="ARBA00048493"/>
    </source>
</evidence>
<dbReference type="Gene3D" id="3.90.550.10">
    <property type="entry name" value="Spore Coat Polysaccharide Biosynthesis Protein SpsA, Chain A"/>
    <property type="match status" value="1"/>
</dbReference>
<protein>
    <recommendedName>
        <fullName evidence="18">Bifunctional protein GlmU</fullName>
    </recommendedName>
    <domain>
        <recommendedName>
            <fullName evidence="18">UDP-N-acetylglucosamine pyrophosphorylase</fullName>
            <ecNumber evidence="18">2.7.7.23</ecNumber>
        </recommendedName>
        <alternativeName>
            <fullName evidence="18">N-acetylglucosamine-1-phosphate uridyltransferase</fullName>
        </alternativeName>
    </domain>
    <domain>
        <recommendedName>
            <fullName evidence="18">Glucosamine-1-phosphate N-acetyltransferase</fullName>
            <ecNumber evidence="18">2.3.1.157</ecNumber>
        </recommendedName>
    </domain>
</protein>
<dbReference type="HOGENOM" id="CLU_029499_15_2_5"/>
<feature type="binding site" evidence="18">
    <location>
        <position position="337"/>
    </location>
    <ligand>
        <name>UDP-N-acetyl-alpha-D-glucosamine</name>
        <dbReference type="ChEBI" id="CHEBI:57705"/>
    </ligand>
</feature>
<evidence type="ECO:0000256" key="11">
    <source>
        <dbReference type="ARBA" id="ARBA00022984"/>
    </source>
</evidence>
<dbReference type="UniPathway" id="UPA00973"/>
<feature type="binding site" evidence="18">
    <location>
        <position position="319"/>
    </location>
    <ligand>
        <name>UDP-N-acetyl-alpha-D-glucosamine</name>
        <dbReference type="ChEBI" id="CHEBI:57705"/>
    </ligand>
</feature>
<dbReference type="AlphaFoldDB" id="V9TUG3"/>
<evidence type="ECO:0000259" key="19">
    <source>
        <dbReference type="Pfam" id="PF12804"/>
    </source>
</evidence>
<dbReference type="GO" id="GO:0009245">
    <property type="term" value="P:lipid A biosynthetic process"/>
    <property type="evidence" value="ECO:0007669"/>
    <property type="project" value="UniProtKB-UniRule"/>
</dbReference>
<keyword evidence="13 18" id="KW-0012">Acyltransferase</keyword>
<evidence type="ECO:0000313" key="20">
    <source>
        <dbReference type="EMBL" id="AHC73328.1"/>
    </source>
</evidence>
<feature type="binding site" evidence="18">
    <location>
        <position position="175"/>
    </location>
    <ligand>
        <name>UDP-N-acetyl-alpha-D-glucosamine</name>
        <dbReference type="ChEBI" id="CHEBI:57705"/>
    </ligand>
</feature>
<dbReference type="Proteomes" id="UP000018700">
    <property type="component" value="Chromosome"/>
</dbReference>
<dbReference type="SUPFAM" id="SSF53448">
    <property type="entry name" value="Nucleotide-diphospho-sugar transferases"/>
    <property type="match status" value="1"/>
</dbReference>
<dbReference type="GO" id="GO:0008360">
    <property type="term" value="P:regulation of cell shape"/>
    <property type="evidence" value="ECO:0007669"/>
    <property type="project" value="UniProtKB-KW"/>
</dbReference>
<dbReference type="Pfam" id="PF12804">
    <property type="entry name" value="NTP_transf_3"/>
    <property type="match status" value="1"/>
</dbReference>
<feature type="binding site" evidence="18">
    <location>
        <position position="366"/>
    </location>
    <ligand>
        <name>acetyl-CoA</name>
        <dbReference type="ChEBI" id="CHEBI:57288"/>
    </ligand>
</feature>
<dbReference type="InterPro" id="IPR050065">
    <property type="entry name" value="GlmU-like"/>
</dbReference>
<comment type="similarity">
    <text evidence="2 18">In the C-terminal section; belongs to the transferase hexapeptide repeat family.</text>
</comment>
<evidence type="ECO:0000256" key="7">
    <source>
        <dbReference type="ARBA" id="ARBA00022723"/>
    </source>
</evidence>
<feature type="binding site" evidence="18">
    <location>
        <position position="426"/>
    </location>
    <ligand>
        <name>acetyl-CoA</name>
        <dbReference type="ChEBI" id="CHEBI:57288"/>
    </ligand>
</feature>
<dbReference type="InterPro" id="IPR005882">
    <property type="entry name" value="Bifunctional_GlmU"/>
</dbReference>
<reference evidence="20 21" key="1">
    <citation type="journal article" date="2013" name="PLoS ONE">
        <title>Bacterial endosymbiosis in a chordate host: long-term co-evolution and conservation of secondary metabolism.</title>
        <authorList>
            <person name="Kwan J.C."/>
            <person name="Schmidt E.W."/>
        </authorList>
    </citation>
    <scope>NUCLEOTIDE SEQUENCE [LARGE SCALE GENOMIC DNA]</scope>
    <source>
        <strain evidence="21">faulkneri L5</strain>
    </source>
</reference>
<evidence type="ECO:0000256" key="9">
    <source>
        <dbReference type="ARBA" id="ARBA00022842"/>
    </source>
</evidence>
<keyword evidence="21" id="KW-1185">Reference proteome</keyword>
<dbReference type="EC" id="2.3.1.157" evidence="18"/>
<dbReference type="PATRIC" id="fig|1401328.3.peg.81"/>
<comment type="function">
    <text evidence="17 18">Catalyzes the last two sequential reactions in the de novo biosynthetic pathway for UDP-N-acetylglucosamine (UDP-GlcNAc). The C-terminal domain catalyzes the transfer of acetyl group from acetyl coenzyme A to glucosamine-1-phosphate (GlcN-1-P) to produce N-acetylglucosamine-1-phosphate (GlcNAc-1-P), which is converted into UDP-GlcNAc by the transfer of uridine 5-monophosphate (from uridine 5-triphosphate), a reaction catalyzed by the N-terminal domain.</text>
</comment>
<dbReference type="InterPro" id="IPR025877">
    <property type="entry name" value="MobA-like_NTP_Trfase"/>
</dbReference>
<dbReference type="HAMAP" id="MF_01631">
    <property type="entry name" value="GlmU"/>
    <property type="match status" value="1"/>
</dbReference>
<keyword evidence="7 18" id="KW-0479">Metal-binding</keyword>
<feature type="binding site" evidence="18">
    <location>
        <position position="363"/>
    </location>
    <ligand>
        <name>UDP-N-acetyl-alpha-D-glucosamine</name>
        <dbReference type="ChEBI" id="CHEBI:57705"/>
    </ligand>
</feature>
<feature type="binding site" evidence="18">
    <location>
        <position position="409"/>
    </location>
    <ligand>
        <name>acetyl-CoA</name>
        <dbReference type="ChEBI" id="CHEBI:57288"/>
    </ligand>
</feature>
<evidence type="ECO:0000256" key="2">
    <source>
        <dbReference type="ARBA" id="ARBA00007707"/>
    </source>
</evidence>
<dbReference type="eggNOG" id="COG1207">
    <property type="taxonomic scope" value="Bacteria"/>
</dbReference>
<dbReference type="PANTHER" id="PTHR43584">
    <property type="entry name" value="NUCLEOTIDYL TRANSFERASE"/>
    <property type="match status" value="1"/>
</dbReference>
<evidence type="ECO:0000256" key="4">
    <source>
        <dbReference type="ARBA" id="ARBA00022490"/>
    </source>
</evidence>
<evidence type="ECO:0000313" key="21">
    <source>
        <dbReference type="Proteomes" id="UP000018700"/>
    </source>
</evidence>
<feature type="region of interest" description="Linker" evidence="18">
    <location>
        <begin position="233"/>
        <end position="253"/>
    </location>
</feature>
<dbReference type="GO" id="GO:0005737">
    <property type="term" value="C:cytoplasm"/>
    <property type="evidence" value="ECO:0007669"/>
    <property type="project" value="UniProtKB-SubCell"/>
</dbReference>
<dbReference type="GO" id="GO:0000287">
    <property type="term" value="F:magnesium ion binding"/>
    <property type="evidence" value="ECO:0007669"/>
    <property type="project" value="UniProtKB-UniRule"/>
</dbReference>
<dbReference type="RefSeq" id="WP_025300214.1">
    <property type="nucleotide sequence ID" value="NZ_CP006745.1"/>
</dbReference>
<dbReference type="GO" id="GO:0006048">
    <property type="term" value="P:UDP-N-acetylglucosamine biosynthetic process"/>
    <property type="evidence" value="ECO:0007669"/>
    <property type="project" value="UniProtKB-UniPathway"/>
</dbReference>
<comment type="subcellular location">
    <subcellularLocation>
        <location evidence="1 18">Cytoplasm</location>
    </subcellularLocation>
</comment>
<proteinExistence type="inferred from homology"/>
<dbReference type="InterPro" id="IPR018357">
    <property type="entry name" value="Hexapep_transf_CS"/>
</dbReference>
<feature type="binding site" evidence="18">
    <location>
        <position position="391"/>
    </location>
    <ligand>
        <name>acetyl-CoA</name>
        <dbReference type="ChEBI" id="CHEBI:57288"/>
    </ligand>
</feature>
<dbReference type="GO" id="GO:0016020">
    <property type="term" value="C:membrane"/>
    <property type="evidence" value="ECO:0007669"/>
    <property type="project" value="GOC"/>
</dbReference>
<evidence type="ECO:0000256" key="8">
    <source>
        <dbReference type="ARBA" id="ARBA00022737"/>
    </source>
</evidence>
<evidence type="ECO:0000256" key="12">
    <source>
        <dbReference type="ARBA" id="ARBA00023268"/>
    </source>
</evidence>
<evidence type="ECO:0000256" key="14">
    <source>
        <dbReference type="ARBA" id="ARBA00023316"/>
    </source>
</evidence>
<comment type="caution">
    <text evidence="18">Lacks conserved residue(s) required for the propagation of feature annotation.</text>
</comment>
<dbReference type="STRING" id="1401328.P856_87"/>
<comment type="pathway">
    <text evidence="18">Bacterial outer membrane biogenesis; LPS lipid A biosynthesis.</text>
</comment>
<evidence type="ECO:0000256" key="5">
    <source>
        <dbReference type="ARBA" id="ARBA00022679"/>
    </source>
</evidence>
<dbReference type="PROSITE" id="PS00101">
    <property type="entry name" value="HEXAPEP_TRANSFERASES"/>
    <property type="match status" value="1"/>
</dbReference>
<evidence type="ECO:0000256" key="17">
    <source>
        <dbReference type="ARBA" id="ARBA00049628"/>
    </source>
</evidence>
<feature type="binding site" evidence="18">
    <location>
        <begin position="79"/>
        <end position="80"/>
    </location>
    <ligand>
        <name>UDP-N-acetyl-alpha-D-glucosamine</name>
        <dbReference type="ChEBI" id="CHEBI:57705"/>
    </ligand>
</feature>
<organism evidence="20 21">
    <name type="scientific">Candidatus Endolissoclinum faulkneri L5</name>
    <dbReference type="NCBI Taxonomy" id="1401328"/>
    <lineage>
        <taxon>Bacteria</taxon>
        <taxon>Pseudomonadati</taxon>
        <taxon>Pseudomonadota</taxon>
        <taxon>Alphaproteobacteria</taxon>
        <taxon>Rhodospirillales</taxon>
        <taxon>Rhodospirillaceae</taxon>
        <taxon>Candidatus Endolissoclinum</taxon>
    </lineage>
</organism>
<feature type="region of interest" description="Pyrophosphorylase" evidence="18">
    <location>
        <begin position="1"/>
        <end position="232"/>
    </location>
</feature>
<evidence type="ECO:0000256" key="1">
    <source>
        <dbReference type="ARBA" id="ARBA00004496"/>
    </source>
</evidence>
<feature type="binding site" evidence="18">
    <location>
        <position position="74"/>
    </location>
    <ligand>
        <name>UDP-N-acetyl-alpha-D-glucosamine</name>
        <dbReference type="ChEBI" id="CHEBI:57705"/>
    </ligand>
</feature>
<dbReference type="NCBIfam" id="NF010933">
    <property type="entry name" value="PRK14353.1"/>
    <property type="match status" value="1"/>
</dbReference>
<dbReference type="CDD" id="cd03353">
    <property type="entry name" value="LbH_GlmU_C"/>
    <property type="match status" value="1"/>
</dbReference>
<dbReference type="GO" id="GO:0003977">
    <property type="term" value="F:UDP-N-acetylglucosamine diphosphorylase activity"/>
    <property type="evidence" value="ECO:0007669"/>
    <property type="project" value="UniProtKB-UniRule"/>
</dbReference>
<comment type="similarity">
    <text evidence="3 18">In the N-terminal section; belongs to the N-acetylglucosamine-1-phosphate uridyltransferase family.</text>
</comment>
<comment type="catalytic activity">
    <reaction evidence="15 18">
        <text>alpha-D-glucosamine 1-phosphate + acetyl-CoA = N-acetyl-alpha-D-glucosamine 1-phosphate + CoA + H(+)</text>
        <dbReference type="Rhea" id="RHEA:13725"/>
        <dbReference type="ChEBI" id="CHEBI:15378"/>
        <dbReference type="ChEBI" id="CHEBI:57287"/>
        <dbReference type="ChEBI" id="CHEBI:57288"/>
        <dbReference type="ChEBI" id="CHEBI:57776"/>
        <dbReference type="ChEBI" id="CHEBI:58516"/>
        <dbReference type="EC" id="2.3.1.157"/>
    </reaction>
</comment>
<evidence type="ECO:0000256" key="13">
    <source>
        <dbReference type="ARBA" id="ARBA00023315"/>
    </source>
</evidence>
<keyword evidence="5 18" id="KW-0808">Transferase</keyword>
<keyword evidence="11 18" id="KW-0573">Peptidoglycan synthesis</keyword>
<keyword evidence="6 18" id="KW-0548">Nucleotidyltransferase</keyword>
<dbReference type="GO" id="GO:0009252">
    <property type="term" value="P:peptidoglycan biosynthetic process"/>
    <property type="evidence" value="ECO:0007669"/>
    <property type="project" value="UniProtKB-UniRule"/>
</dbReference>
<keyword evidence="10 18" id="KW-0133">Cell shape</keyword>
<feature type="binding site" evidence="18">
    <location>
        <position position="145"/>
    </location>
    <ligand>
        <name>UDP-N-acetyl-alpha-D-glucosamine</name>
        <dbReference type="ChEBI" id="CHEBI:57705"/>
    </ligand>
</feature>
<comment type="pathway">
    <text evidence="18">Nucleotide-sugar biosynthesis; UDP-N-acetyl-alpha-D-glucosamine biosynthesis; N-acetyl-alpha-D-glucosamine 1-phosphate from alpha-D-glucosamine 6-phosphate (route II): step 2/2.</text>
</comment>
<dbReference type="GO" id="GO:0000902">
    <property type="term" value="P:cell morphogenesis"/>
    <property type="evidence" value="ECO:0007669"/>
    <property type="project" value="UniProtKB-UniRule"/>
</dbReference>
<dbReference type="SUPFAM" id="SSF51161">
    <property type="entry name" value="Trimeric LpxA-like enzymes"/>
    <property type="match status" value="1"/>
</dbReference>
<evidence type="ECO:0000256" key="3">
    <source>
        <dbReference type="ARBA" id="ARBA00007947"/>
    </source>
</evidence>
<evidence type="ECO:0000256" key="6">
    <source>
        <dbReference type="ARBA" id="ARBA00022695"/>
    </source>
</evidence>
<comment type="cofactor">
    <cofactor evidence="18">
        <name>Mg(2+)</name>
        <dbReference type="ChEBI" id="CHEBI:18420"/>
    </cofactor>
    <text evidence="18">Binds 1 Mg(2+) ion per subunit.</text>
</comment>
<keyword evidence="4 18" id="KW-0963">Cytoplasm</keyword>
<keyword evidence="14 18" id="KW-0961">Cell wall biogenesis/degradation</keyword>
<dbReference type="EC" id="2.7.7.23" evidence="18"/>
<dbReference type="InterPro" id="IPR011004">
    <property type="entry name" value="Trimer_LpxA-like_sf"/>
</dbReference>
<dbReference type="OrthoDB" id="9775031at2"/>
<evidence type="ECO:0000256" key="18">
    <source>
        <dbReference type="HAMAP-Rule" id="MF_01631"/>
    </source>
</evidence>
<feature type="active site" description="Proton acceptor" evidence="18">
    <location>
        <position position="349"/>
    </location>
</feature>